<dbReference type="GO" id="GO:0003735">
    <property type="term" value="F:structural constituent of ribosome"/>
    <property type="evidence" value="ECO:0007669"/>
    <property type="project" value="InterPro"/>
</dbReference>
<dbReference type="SUPFAM" id="SSF54736">
    <property type="entry name" value="ClpS-like"/>
    <property type="match status" value="1"/>
</dbReference>
<sequence length="204" mass="21714">MIDESLSLFSFSPLIVLVNSITLPMWMRRCLMRGAAVSCLTPARFCASKPTDAKLDELASAYSQLTLKEVSDLQRLIFKKLGHSEEFYEKALLKGLGGGGGGGVVMAAAPAAAAAAPAAGEAEPPKADKKKVEKLTVDVKVEKYPADAKVKLIKELRTVTNLSIADAKKAVEKCPGLVATNIARGDAEKLKELFEKLGAVVELI</sequence>
<keyword evidence="2" id="KW-0687">Ribonucleoprotein</keyword>
<dbReference type="OrthoDB" id="250175at2759"/>
<evidence type="ECO:0000256" key="3">
    <source>
        <dbReference type="SAM" id="Phobius"/>
    </source>
</evidence>
<dbReference type="GO" id="GO:0006412">
    <property type="term" value="P:translation"/>
    <property type="evidence" value="ECO:0007669"/>
    <property type="project" value="InterPro"/>
</dbReference>
<evidence type="ECO:0000256" key="1">
    <source>
        <dbReference type="ARBA" id="ARBA00022980"/>
    </source>
</evidence>
<dbReference type="GO" id="GO:0005840">
    <property type="term" value="C:ribosome"/>
    <property type="evidence" value="ECO:0007669"/>
    <property type="project" value="UniProtKB-KW"/>
</dbReference>
<evidence type="ECO:0000256" key="2">
    <source>
        <dbReference type="ARBA" id="ARBA00023274"/>
    </source>
</evidence>
<name>A0A7G2CLP7_9TRYP</name>
<dbReference type="PANTHER" id="PTHR45987">
    <property type="entry name" value="39S RIBOSOMAL PROTEIN L12"/>
    <property type="match status" value="1"/>
</dbReference>
<dbReference type="AlphaFoldDB" id="A0A7G2CLP7"/>
<accession>A0A7G2CLP7</accession>
<feature type="domain" description="Large ribosomal subunit protein bL12 C-terminal" evidence="4">
    <location>
        <begin position="137"/>
        <end position="203"/>
    </location>
</feature>
<dbReference type="GO" id="GO:1990904">
    <property type="term" value="C:ribonucleoprotein complex"/>
    <property type="evidence" value="ECO:0007669"/>
    <property type="project" value="UniProtKB-KW"/>
</dbReference>
<dbReference type="GO" id="GO:0003729">
    <property type="term" value="F:mRNA binding"/>
    <property type="evidence" value="ECO:0007669"/>
    <property type="project" value="TreeGrafter"/>
</dbReference>
<evidence type="ECO:0000259" key="4">
    <source>
        <dbReference type="Pfam" id="PF00542"/>
    </source>
</evidence>
<reference evidence="5 6" key="1">
    <citation type="submission" date="2020-08" db="EMBL/GenBank/DDBJ databases">
        <authorList>
            <person name="Newling K."/>
            <person name="Davey J."/>
            <person name="Forrester S."/>
        </authorList>
    </citation>
    <scope>NUCLEOTIDE SEQUENCE [LARGE SCALE GENOMIC DNA]</scope>
    <source>
        <strain evidence="6">Crithidia deanei Carvalho (ATCC PRA-265)</strain>
    </source>
</reference>
<dbReference type="Pfam" id="PF00542">
    <property type="entry name" value="Ribosomal_L12"/>
    <property type="match status" value="1"/>
</dbReference>
<evidence type="ECO:0000313" key="6">
    <source>
        <dbReference type="Proteomes" id="UP000515908"/>
    </source>
</evidence>
<proteinExistence type="predicted"/>
<keyword evidence="6" id="KW-1185">Reference proteome</keyword>
<evidence type="ECO:0000313" key="5">
    <source>
        <dbReference type="EMBL" id="CAD2220349.1"/>
    </source>
</evidence>
<dbReference type="VEuPathDB" id="TriTrypDB:ADEAN_000786400"/>
<keyword evidence="3" id="KW-0472">Membrane</keyword>
<keyword evidence="1 5" id="KW-0689">Ribosomal protein</keyword>
<dbReference type="InterPro" id="IPR013823">
    <property type="entry name" value="Ribosomal_bL12_C"/>
</dbReference>
<protein>
    <submittedName>
        <fullName evidence="5">Ribosomal protein L7/L12 C-terminal domain containing protein, putative</fullName>
    </submittedName>
</protein>
<keyword evidence="3" id="KW-0812">Transmembrane</keyword>
<gene>
    <name evidence="5" type="ORF">ADEAN_000786400</name>
</gene>
<dbReference type="Proteomes" id="UP000515908">
    <property type="component" value="Chromosome 17"/>
</dbReference>
<dbReference type="Gene3D" id="3.30.1390.10">
    <property type="match status" value="1"/>
</dbReference>
<dbReference type="PANTHER" id="PTHR45987:SF2">
    <property type="entry name" value="60S RIBOSOMAL PROTEIN-LIKE"/>
    <property type="match status" value="1"/>
</dbReference>
<feature type="transmembrane region" description="Helical" evidence="3">
    <location>
        <begin position="6"/>
        <end position="26"/>
    </location>
</feature>
<dbReference type="EMBL" id="LR877161">
    <property type="protein sequence ID" value="CAD2220349.1"/>
    <property type="molecule type" value="Genomic_DNA"/>
</dbReference>
<organism evidence="5 6">
    <name type="scientific">Angomonas deanei</name>
    <dbReference type="NCBI Taxonomy" id="59799"/>
    <lineage>
        <taxon>Eukaryota</taxon>
        <taxon>Discoba</taxon>
        <taxon>Euglenozoa</taxon>
        <taxon>Kinetoplastea</taxon>
        <taxon>Metakinetoplastina</taxon>
        <taxon>Trypanosomatida</taxon>
        <taxon>Trypanosomatidae</taxon>
        <taxon>Strigomonadinae</taxon>
        <taxon>Angomonas</taxon>
    </lineage>
</organism>
<keyword evidence="3" id="KW-1133">Transmembrane helix</keyword>
<dbReference type="InterPro" id="IPR014719">
    <property type="entry name" value="Ribosomal_bL12_C/ClpS-like"/>
</dbReference>
<dbReference type="InterPro" id="IPR000206">
    <property type="entry name" value="Ribosomal_bL12"/>
</dbReference>